<evidence type="ECO:0000313" key="1">
    <source>
        <dbReference type="EnsemblMetazoa" id="GPAI020022-PA"/>
    </source>
</evidence>
<dbReference type="VEuPathDB" id="VectorBase:GPAI020022"/>
<dbReference type="AlphaFoldDB" id="A0A1A9ZND2"/>
<accession>A0A1A9ZND2</accession>
<dbReference type="Proteomes" id="UP000092445">
    <property type="component" value="Unassembled WGS sequence"/>
</dbReference>
<reference evidence="2" key="1">
    <citation type="submission" date="2014-03" db="EMBL/GenBank/DDBJ databases">
        <authorList>
            <person name="Aksoy S."/>
            <person name="Warren W."/>
            <person name="Wilson R.K."/>
        </authorList>
    </citation>
    <scope>NUCLEOTIDE SEQUENCE [LARGE SCALE GENOMIC DNA]</scope>
    <source>
        <strain evidence="2">IAEA</strain>
    </source>
</reference>
<sequence length="120" mass="14091">MFVQTVYEELLLHCVVNHIYRYTPTTTVTLEMGIEYVSSSRTAEKLYCSRHHIVKIDYESERLFSSKSIVIKLNSFIGYGQVNLDYLASRIACRCDHNNHQIYSGFHKVEGDYELLNFER</sequence>
<dbReference type="EnsemblMetazoa" id="GPAI020022-RA">
    <property type="protein sequence ID" value="GPAI020022-PA"/>
    <property type="gene ID" value="GPAI020022"/>
</dbReference>
<evidence type="ECO:0000313" key="2">
    <source>
        <dbReference type="Proteomes" id="UP000092445"/>
    </source>
</evidence>
<name>A0A1A9ZND2_GLOPL</name>
<organism evidence="1 2">
    <name type="scientific">Glossina pallidipes</name>
    <name type="common">Tsetse fly</name>
    <dbReference type="NCBI Taxonomy" id="7398"/>
    <lineage>
        <taxon>Eukaryota</taxon>
        <taxon>Metazoa</taxon>
        <taxon>Ecdysozoa</taxon>
        <taxon>Arthropoda</taxon>
        <taxon>Hexapoda</taxon>
        <taxon>Insecta</taxon>
        <taxon>Pterygota</taxon>
        <taxon>Neoptera</taxon>
        <taxon>Endopterygota</taxon>
        <taxon>Diptera</taxon>
        <taxon>Brachycera</taxon>
        <taxon>Muscomorpha</taxon>
        <taxon>Hippoboscoidea</taxon>
        <taxon>Glossinidae</taxon>
        <taxon>Glossina</taxon>
    </lineage>
</organism>
<protein>
    <submittedName>
        <fullName evidence="1">Uncharacterized protein</fullName>
    </submittedName>
</protein>
<reference evidence="1" key="2">
    <citation type="submission" date="2020-05" db="UniProtKB">
        <authorList>
            <consortium name="EnsemblMetazoa"/>
        </authorList>
    </citation>
    <scope>IDENTIFICATION</scope>
    <source>
        <strain evidence="1">IAEA</strain>
    </source>
</reference>
<keyword evidence="2" id="KW-1185">Reference proteome</keyword>
<proteinExistence type="predicted"/>